<dbReference type="Pfam" id="PF02481">
    <property type="entry name" value="DNA_processg_A"/>
    <property type="match status" value="1"/>
</dbReference>
<dbReference type="Pfam" id="PF17782">
    <property type="entry name" value="WHD_DprA"/>
    <property type="match status" value="1"/>
</dbReference>
<feature type="domain" description="Smf/DprA SLOG" evidence="2">
    <location>
        <begin position="77"/>
        <end position="281"/>
    </location>
</feature>
<accession>A0A368E2J8</accession>
<dbReference type="InterPro" id="IPR057666">
    <property type="entry name" value="DrpA_SLOG"/>
</dbReference>
<dbReference type="Pfam" id="PF21102">
    <property type="entry name" value="DprA_N"/>
    <property type="match status" value="1"/>
</dbReference>
<dbReference type="AlphaFoldDB" id="A0A368E2J8"/>
<comment type="similarity">
    <text evidence="1">Belongs to the DprA/Smf family.</text>
</comment>
<comment type="caution">
    <text evidence="4">The sequence shown here is derived from an EMBL/GenBank/DDBJ whole genome shotgun (WGS) entry which is preliminary data.</text>
</comment>
<gene>
    <name evidence="4" type="primary">dprA</name>
    <name evidence="4" type="ORF">DBW69_02835</name>
</gene>
<dbReference type="InterPro" id="IPR003488">
    <property type="entry name" value="DprA"/>
</dbReference>
<dbReference type="InterPro" id="IPR036388">
    <property type="entry name" value="WH-like_DNA-bd_sf"/>
</dbReference>
<dbReference type="PANTHER" id="PTHR43022">
    <property type="entry name" value="PROTEIN SMF"/>
    <property type="match status" value="1"/>
</dbReference>
<feature type="domain" description="DprA winged helix" evidence="3">
    <location>
        <begin position="309"/>
        <end position="353"/>
    </location>
</feature>
<evidence type="ECO:0000256" key="1">
    <source>
        <dbReference type="ARBA" id="ARBA00006525"/>
    </source>
</evidence>
<evidence type="ECO:0000259" key="2">
    <source>
        <dbReference type="Pfam" id="PF02481"/>
    </source>
</evidence>
<dbReference type="InterPro" id="IPR041614">
    <property type="entry name" value="DprA_WH"/>
</dbReference>
<dbReference type="EMBL" id="QOQF01000006">
    <property type="protein sequence ID" value="RCL77685.1"/>
    <property type="molecule type" value="Genomic_DNA"/>
</dbReference>
<dbReference type="Gene3D" id="1.10.10.10">
    <property type="entry name" value="Winged helix-like DNA-binding domain superfamily/Winged helix DNA-binding domain"/>
    <property type="match status" value="1"/>
</dbReference>
<dbReference type="PANTHER" id="PTHR43022:SF1">
    <property type="entry name" value="PROTEIN SMF"/>
    <property type="match status" value="1"/>
</dbReference>
<evidence type="ECO:0000259" key="3">
    <source>
        <dbReference type="Pfam" id="PF17782"/>
    </source>
</evidence>
<sequence>MSKREQNIRDAIRLIRSANVGPITYHQLIELYGSAGKALEALPELASRGGGKRKIRIFSQSDADKELKEVKKAGGELLISGDANYPLHQSHIPDAPPVLTYLGNIQLLEKTCVAIVGARNASAAGLKTARKLSGGLAERDYCIVSGMARGIDTIAHQAAIEHGTIAILAGGVDNIYPKENTELYHRICEEGLILAENPVGTKPLDRHFPRRNRIISGLSIGVIIAEASIGSGSLITARMAAEQNREVLVVPGSPEDPRCLGSNNLIKNGASLIQNVSDAVEILYPLRERMIEEPPEDKIFKNFEGDLKQSDRELVLDLLGPTPTSIDELVTMSDLPVSVVHIILLELELAGKLIRSFRGVSMLERYED</sequence>
<dbReference type="SUPFAM" id="SSF102405">
    <property type="entry name" value="MCP/YpsA-like"/>
    <property type="match status" value="1"/>
</dbReference>
<organism evidence="4 5">
    <name type="scientific">PS1 clade bacterium</name>
    <dbReference type="NCBI Taxonomy" id="2175152"/>
    <lineage>
        <taxon>Bacteria</taxon>
        <taxon>Pseudomonadati</taxon>
        <taxon>Pseudomonadota</taxon>
        <taxon>Alphaproteobacteria</taxon>
        <taxon>PS1 clade</taxon>
    </lineage>
</organism>
<reference evidence="4 5" key="1">
    <citation type="journal article" date="2018" name="Microbiome">
        <title>Fine metagenomic profile of the Mediterranean stratified and mixed water columns revealed by assembly and recruitment.</title>
        <authorList>
            <person name="Haro-Moreno J.M."/>
            <person name="Lopez-Perez M."/>
            <person name="De La Torre J.R."/>
            <person name="Picazo A."/>
            <person name="Camacho A."/>
            <person name="Rodriguez-Valera F."/>
        </authorList>
    </citation>
    <scope>NUCLEOTIDE SEQUENCE [LARGE SCALE GENOMIC DNA]</scope>
    <source>
        <strain evidence="4">MED-G55</strain>
    </source>
</reference>
<dbReference type="NCBIfam" id="TIGR00732">
    <property type="entry name" value="dprA"/>
    <property type="match status" value="1"/>
</dbReference>
<dbReference type="Gene3D" id="3.40.50.450">
    <property type="match status" value="1"/>
</dbReference>
<proteinExistence type="inferred from homology"/>
<name>A0A368E2J8_9PROT</name>
<evidence type="ECO:0000313" key="4">
    <source>
        <dbReference type="EMBL" id="RCL77685.1"/>
    </source>
</evidence>
<protein>
    <submittedName>
        <fullName evidence="4">DNA-protecting protein DprA</fullName>
    </submittedName>
</protein>
<dbReference type="Proteomes" id="UP000252132">
    <property type="component" value="Unassembled WGS sequence"/>
</dbReference>
<evidence type="ECO:0000313" key="5">
    <source>
        <dbReference type="Proteomes" id="UP000252132"/>
    </source>
</evidence>
<dbReference type="GO" id="GO:0009294">
    <property type="term" value="P:DNA-mediated transformation"/>
    <property type="evidence" value="ECO:0007669"/>
    <property type="project" value="InterPro"/>
</dbReference>